<keyword evidence="2" id="KW-1185">Reference proteome</keyword>
<dbReference type="InParanoid" id="Q8TH96"/>
<proteinExistence type="predicted"/>
<dbReference type="HOGENOM" id="CLU_174511_0_0_2"/>
<sequence>MTIFLDISIGGKTMSCRPIKFSNVPPEVFNCMKEKLQDSGIHVPPGNRGELSGSGIVADFQWDGQSILTITITEKPFIVSCEVAAMKIKQFVRQCHGS</sequence>
<dbReference type="EMBL" id="AE010299">
    <property type="protein sequence ID" value="AAM07960.1"/>
    <property type="molecule type" value="Genomic_DNA"/>
</dbReference>
<dbReference type="AlphaFoldDB" id="Q8TH96"/>
<reference evidence="1 2" key="1">
    <citation type="journal article" date="2002" name="Genome Res.">
        <title>The genome of Methanosarcina acetivorans reveals extensive metabolic and physiological diversity.</title>
        <authorList>
            <person name="Galagan J.E."/>
            <person name="Nusbaum C."/>
            <person name="Roy A."/>
            <person name="Endrizzi M.G."/>
            <person name="Macdonald P."/>
            <person name="FitzHugh W."/>
            <person name="Calvo S."/>
            <person name="Engels R."/>
            <person name="Smirnov S."/>
            <person name="Atnoor D."/>
            <person name="Brown A."/>
            <person name="Allen N."/>
            <person name="Naylor J."/>
            <person name="Stange-Thomann N."/>
            <person name="DeArellano K."/>
            <person name="Johnson R."/>
            <person name="Linton L."/>
            <person name="McEwan P."/>
            <person name="McKernan K."/>
            <person name="Talamas J."/>
            <person name="Tirrell A."/>
            <person name="Ye W."/>
            <person name="Zimmer A."/>
            <person name="Barber R.D."/>
            <person name="Cann I."/>
            <person name="Graham D.E."/>
            <person name="Grahame D.A."/>
            <person name="Guss A."/>
            <person name="Hedderich R."/>
            <person name="Ingram-Smith C."/>
            <person name="Kuettner C.H."/>
            <person name="Krzycki J.A."/>
            <person name="Leigh J.A."/>
            <person name="Li W."/>
            <person name="Liu J."/>
            <person name="Mukhopadhyay B."/>
            <person name="Reeve J.N."/>
            <person name="Smith K."/>
            <person name="Springer T.A."/>
            <person name="Umayam L.A."/>
            <person name="White O."/>
            <person name="White R.H."/>
            <person name="de Macario E.C."/>
            <person name="Ferry J.G."/>
            <person name="Jarrell K.F."/>
            <person name="Jing H."/>
            <person name="Macario A.J.L."/>
            <person name="Paulsen I."/>
            <person name="Pritchett M."/>
            <person name="Sowers K.R."/>
            <person name="Swanson R.V."/>
            <person name="Zinder S.H."/>
            <person name="Lander E."/>
            <person name="Metcalf W.W."/>
            <person name="Birren B."/>
        </authorList>
    </citation>
    <scope>NUCLEOTIDE SEQUENCE [LARGE SCALE GENOMIC DNA]</scope>
    <source>
        <strain evidence="2">ATCC 35395 / DSM 2834 / JCM 12185 / C2A</strain>
    </source>
</reference>
<protein>
    <submittedName>
        <fullName evidence="1">Uncharacterized protein</fullName>
    </submittedName>
</protein>
<dbReference type="PhylomeDB" id="Q8TH96"/>
<dbReference type="Proteomes" id="UP000002487">
    <property type="component" value="Chromosome"/>
</dbReference>
<dbReference type="EnsemblBacteria" id="AAM07960">
    <property type="protein sequence ID" value="AAM07960"/>
    <property type="gene ID" value="MA_4624"/>
</dbReference>
<dbReference type="KEGG" id="mac:MA_4624"/>
<evidence type="ECO:0000313" key="1">
    <source>
        <dbReference type="EMBL" id="AAM07960.1"/>
    </source>
</evidence>
<gene>
    <name evidence="1" type="ordered locus">MA_4624</name>
</gene>
<evidence type="ECO:0000313" key="2">
    <source>
        <dbReference type="Proteomes" id="UP000002487"/>
    </source>
</evidence>
<organism evidence="1 2">
    <name type="scientific">Methanosarcina acetivorans (strain ATCC 35395 / DSM 2834 / JCM 12185 / C2A)</name>
    <dbReference type="NCBI Taxonomy" id="188937"/>
    <lineage>
        <taxon>Archaea</taxon>
        <taxon>Methanobacteriati</taxon>
        <taxon>Methanobacteriota</taxon>
        <taxon>Stenosarchaea group</taxon>
        <taxon>Methanomicrobia</taxon>
        <taxon>Methanosarcinales</taxon>
        <taxon>Methanosarcinaceae</taxon>
        <taxon>Methanosarcina</taxon>
    </lineage>
</organism>
<accession>Q8TH96</accession>
<name>Q8TH96_METAC</name>